<dbReference type="PANTHER" id="PTHR12243">
    <property type="entry name" value="MADF DOMAIN TRANSCRIPTION FACTOR"/>
    <property type="match status" value="1"/>
</dbReference>
<feature type="region of interest" description="Disordered" evidence="1">
    <location>
        <begin position="240"/>
        <end position="282"/>
    </location>
</feature>
<proteinExistence type="predicted"/>
<reference evidence="3" key="1">
    <citation type="journal article" date="2023" name="Science">
        <title>Genome structures resolve the early diversification of teleost fishes.</title>
        <authorList>
            <person name="Parey E."/>
            <person name="Louis A."/>
            <person name="Montfort J."/>
            <person name="Bouchez O."/>
            <person name="Roques C."/>
            <person name="Iampietro C."/>
            <person name="Lluch J."/>
            <person name="Castinel A."/>
            <person name="Donnadieu C."/>
            <person name="Desvignes T."/>
            <person name="Floi Bucao C."/>
            <person name="Jouanno E."/>
            <person name="Wen M."/>
            <person name="Mejri S."/>
            <person name="Dirks R."/>
            <person name="Jansen H."/>
            <person name="Henkel C."/>
            <person name="Chen W.J."/>
            <person name="Zahm M."/>
            <person name="Cabau C."/>
            <person name="Klopp C."/>
            <person name="Thompson A.W."/>
            <person name="Robinson-Rechavi M."/>
            <person name="Braasch I."/>
            <person name="Lecointre G."/>
            <person name="Bobe J."/>
            <person name="Postlethwait J.H."/>
            <person name="Berthelot C."/>
            <person name="Roest Crollius H."/>
            <person name="Guiguen Y."/>
        </authorList>
    </citation>
    <scope>NUCLEOTIDE SEQUENCE</scope>
    <source>
        <strain evidence="3">WJC10195</strain>
    </source>
</reference>
<dbReference type="EMBL" id="JAINUF010000003">
    <property type="protein sequence ID" value="KAJ8369256.1"/>
    <property type="molecule type" value="Genomic_DNA"/>
</dbReference>
<protein>
    <recommendedName>
        <fullName evidence="2">MADF domain-containing protein</fullName>
    </recommendedName>
</protein>
<sequence>MAGREPEEDSNIMESSGDEWSRVREVVKGSKSMKGNKRKKKDGASSSGTESEGREDRKAGLLNVVLRFEGEGVVKKVDPLKLTKIIRGQVGEVKYARVLGDGNLLIGCINEEQMEKAKNMSSVGKVKVSKVIRVGEQRRGGCNGVISGIPLKVTMKELEDNLRKPKEEEEEEVCKNLLLTAKEVMKRFKSLRDVYGRIKRESVRRSGSAATVPTNKWPYFALMAFMDPYMKSSMNTQSNYIDDSAPNVPAPTFPSPEEVTGESSRSPPAPDKASDPPREKRMRGAECDCKLYQLVQQSAAALHSLKKRQSSETVLWAQSVAFRLDSLPPFEWAQARVRIEQVLLEAEFPGGRSQEIEESGGRMFLNL</sequence>
<comment type="caution">
    <text evidence="3">The sequence shown here is derived from an EMBL/GenBank/DDBJ whole genome shotgun (WGS) entry which is preliminary data.</text>
</comment>
<feature type="compositionally biased region" description="Basic and acidic residues" evidence="1">
    <location>
        <begin position="272"/>
        <end position="282"/>
    </location>
</feature>
<feature type="compositionally biased region" description="Basic and acidic residues" evidence="1">
    <location>
        <begin position="19"/>
        <end position="28"/>
    </location>
</feature>
<evidence type="ECO:0000313" key="4">
    <source>
        <dbReference type="Proteomes" id="UP001152622"/>
    </source>
</evidence>
<accession>A0A9Q1J6L9</accession>
<gene>
    <name evidence="3" type="ORF">SKAU_G00092840</name>
</gene>
<feature type="domain" description="MADF" evidence="2">
    <location>
        <begin position="164"/>
        <end position="226"/>
    </location>
</feature>
<dbReference type="OrthoDB" id="8934056at2759"/>
<dbReference type="Pfam" id="PF10545">
    <property type="entry name" value="MADF_DNA_bdg"/>
    <property type="match status" value="1"/>
</dbReference>
<evidence type="ECO:0000259" key="2">
    <source>
        <dbReference type="Pfam" id="PF10545"/>
    </source>
</evidence>
<name>A0A9Q1J6L9_SYNKA</name>
<feature type="compositionally biased region" description="Acidic residues" evidence="1">
    <location>
        <begin position="1"/>
        <end position="11"/>
    </location>
</feature>
<dbReference type="InterPro" id="IPR039353">
    <property type="entry name" value="TF_Adf1"/>
</dbReference>
<dbReference type="Proteomes" id="UP001152622">
    <property type="component" value="Chromosome 3"/>
</dbReference>
<keyword evidence="4" id="KW-1185">Reference proteome</keyword>
<evidence type="ECO:0000313" key="3">
    <source>
        <dbReference type="EMBL" id="KAJ8369256.1"/>
    </source>
</evidence>
<evidence type="ECO:0000256" key="1">
    <source>
        <dbReference type="SAM" id="MobiDB-lite"/>
    </source>
</evidence>
<dbReference type="PANTHER" id="PTHR12243:SF67">
    <property type="entry name" value="COREPRESSOR OF PANGOLIN, ISOFORM A-RELATED"/>
    <property type="match status" value="1"/>
</dbReference>
<feature type="region of interest" description="Disordered" evidence="1">
    <location>
        <begin position="1"/>
        <end position="56"/>
    </location>
</feature>
<organism evidence="3 4">
    <name type="scientific">Synaphobranchus kaupii</name>
    <name type="common">Kaup's arrowtooth eel</name>
    <dbReference type="NCBI Taxonomy" id="118154"/>
    <lineage>
        <taxon>Eukaryota</taxon>
        <taxon>Metazoa</taxon>
        <taxon>Chordata</taxon>
        <taxon>Craniata</taxon>
        <taxon>Vertebrata</taxon>
        <taxon>Euteleostomi</taxon>
        <taxon>Actinopterygii</taxon>
        <taxon>Neopterygii</taxon>
        <taxon>Teleostei</taxon>
        <taxon>Anguilliformes</taxon>
        <taxon>Synaphobranchidae</taxon>
        <taxon>Synaphobranchus</taxon>
    </lineage>
</organism>
<dbReference type="AlphaFoldDB" id="A0A9Q1J6L9"/>
<dbReference type="InterPro" id="IPR006578">
    <property type="entry name" value="MADF-dom"/>
</dbReference>